<evidence type="ECO:0000313" key="2">
    <source>
        <dbReference type="Proteomes" id="UP000632377"/>
    </source>
</evidence>
<dbReference type="Proteomes" id="UP000632377">
    <property type="component" value="Unassembled WGS sequence"/>
</dbReference>
<dbReference type="Pfam" id="PF19754">
    <property type="entry name" value="DUF6241"/>
    <property type="match status" value="1"/>
</dbReference>
<accession>A0ABS1T8X4</accession>
<evidence type="ECO:0000313" key="1">
    <source>
        <dbReference type="EMBL" id="MBL4934463.1"/>
    </source>
</evidence>
<organism evidence="1 2">
    <name type="scientific">Clostridium rhizosphaerae</name>
    <dbReference type="NCBI Taxonomy" id="2803861"/>
    <lineage>
        <taxon>Bacteria</taxon>
        <taxon>Bacillati</taxon>
        <taxon>Bacillota</taxon>
        <taxon>Clostridia</taxon>
        <taxon>Eubacteriales</taxon>
        <taxon>Clostridiaceae</taxon>
        <taxon>Clostridium</taxon>
    </lineage>
</organism>
<dbReference type="EMBL" id="JAESWC010000001">
    <property type="protein sequence ID" value="MBL4934463.1"/>
    <property type="molecule type" value="Genomic_DNA"/>
</dbReference>
<keyword evidence="2" id="KW-1185">Reference proteome</keyword>
<reference evidence="1 2" key="1">
    <citation type="submission" date="2021-01" db="EMBL/GenBank/DDBJ databases">
        <title>Genome public.</title>
        <authorList>
            <person name="Liu C."/>
            <person name="Sun Q."/>
        </authorList>
    </citation>
    <scope>NUCLEOTIDE SEQUENCE [LARGE SCALE GENOMIC DNA]</scope>
    <source>
        <strain evidence="1 2">YIM B02515</strain>
    </source>
</reference>
<sequence length="153" mass="17570">MVKLNFLKKINIRNGKLICCSIFGAAALFSISFNFGERLYVKQNNIPDTAVFNSGQLAQVDFKDEIIIYDEMHRMANSKLSSDHKDKSGKLEINSKQLEAVREIVKQMNYPDKNYIFEVIDRWDKGNFDYIGDEHNYFWIRLGGNAGPAAEAH</sequence>
<name>A0ABS1T8X4_9CLOT</name>
<protein>
    <submittedName>
        <fullName evidence="1">Uncharacterized protein</fullName>
    </submittedName>
</protein>
<proteinExistence type="predicted"/>
<dbReference type="RefSeq" id="WP_202747096.1">
    <property type="nucleotide sequence ID" value="NZ_JAESWC010000001.1"/>
</dbReference>
<gene>
    <name evidence="1" type="ORF">JK636_01675</name>
</gene>
<dbReference type="InterPro" id="IPR046208">
    <property type="entry name" value="DUF6241"/>
</dbReference>
<comment type="caution">
    <text evidence="1">The sequence shown here is derived from an EMBL/GenBank/DDBJ whole genome shotgun (WGS) entry which is preliminary data.</text>
</comment>